<dbReference type="EMBL" id="OU015569">
    <property type="protein sequence ID" value="CAG5095039.1"/>
    <property type="molecule type" value="Genomic_DNA"/>
</dbReference>
<keyword evidence="8" id="KW-1185">Reference proteome</keyword>
<evidence type="ECO:0000259" key="6">
    <source>
        <dbReference type="PROSITE" id="PS50041"/>
    </source>
</evidence>
<keyword evidence="2" id="KW-1015">Disulfide bond</keyword>
<dbReference type="InterPro" id="IPR016186">
    <property type="entry name" value="C-type_lectin-like/link_sf"/>
</dbReference>
<dbReference type="PROSITE" id="PS01187">
    <property type="entry name" value="EGF_CA"/>
    <property type="match status" value="1"/>
</dbReference>
<evidence type="ECO:0000313" key="8">
    <source>
        <dbReference type="Proteomes" id="UP001158576"/>
    </source>
</evidence>
<dbReference type="InterPro" id="IPR016187">
    <property type="entry name" value="CTDL_fold"/>
</dbReference>
<keyword evidence="4" id="KW-0812">Transmembrane</keyword>
<dbReference type="PROSITE" id="PS00010">
    <property type="entry name" value="ASX_HYDROXYL"/>
    <property type="match status" value="1"/>
</dbReference>
<evidence type="ECO:0000313" key="7">
    <source>
        <dbReference type="EMBL" id="CAG5095039.1"/>
    </source>
</evidence>
<feature type="domain" description="EGF-like" evidence="5">
    <location>
        <begin position="302"/>
        <end position="341"/>
    </location>
</feature>
<gene>
    <name evidence="7" type="ORF">OKIOD_LOCUS5560</name>
</gene>
<dbReference type="InterPro" id="IPR049883">
    <property type="entry name" value="NOTCH1_EGF-like"/>
</dbReference>
<name>A0ABN7S932_OIKDI</name>
<accession>A0ABN7S932</accession>
<dbReference type="InterPro" id="IPR000742">
    <property type="entry name" value="EGF"/>
</dbReference>
<feature type="transmembrane region" description="Helical" evidence="4">
    <location>
        <begin position="20"/>
        <end position="40"/>
    </location>
</feature>
<dbReference type="Gene3D" id="1.10.287.70">
    <property type="match status" value="1"/>
</dbReference>
<keyword evidence="1 3" id="KW-0245">EGF-like domain</keyword>
<protein>
    <submittedName>
        <fullName evidence="7">Oidioi.mRNA.OKI2018_I69.XSR.g14002.t1.cds</fullName>
    </submittedName>
</protein>
<evidence type="ECO:0000256" key="4">
    <source>
        <dbReference type="SAM" id="Phobius"/>
    </source>
</evidence>
<dbReference type="SUPFAM" id="SSF57196">
    <property type="entry name" value="EGF/Laminin"/>
    <property type="match status" value="1"/>
</dbReference>
<dbReference type="PROSITE" id="PS50041">
    <property type="entry name" value="C_TYPE_LECTIN_2"/>
    <property type="match status" value="1"/>
</dbReference>
<organism evidence="7 8">
    <name type="scientific">Oikopleura dioica</name>
    <name type="common">Tunicate</name>
    <dbReference type="NCBI Taxonomy" id="34765"/>
    <lineage>
        <taxon>Eukaryota</taxon>
        <taxon>Metazoa</taxon>
        <taxon>Chordata</taxon>
        <taxon>Tunicata</taxon>
        <taxon>Appendicularia</taxon>
        <taxon>Copelata</taxon>
        <taxon>Oikopleuridae</taxon>
        <taxon>Oikopleura</taxon>
    </lineage>
</organism>
<dbReference type="InterPro" id="IPR001304">
    <property type="entry name" value="C-type_lectin-like"/>
</dbReference>
<evidence type="ECO:0000256" key="3">
    <source>
        <dbReference type="PROSITE-ProRule" id="PRU00076"/>
    </source>
</evidence>
<dbReference type="CDD" id="cd00054">
    <property type="entry name" value="EGF_CA"/>
    <property type="match status" value="1"/>
</dbReference>
<keyword evidence="4" id="KW-0472">Membrane</keyword>
<comment type="caution">
    <text evidence="3">Lacks conserved residue(s) required for the propagation of feature annotation.</text>
</comment>
<dbReference type="Proteomes" id="UP001158576">
    <property type="component" value="Chromosome XSR"/>
</dbReference>
<sequence length="669" mass="76668">MIRTSVMSSMEGRSIGYVNIFLFIVYFTYIIIGGVVFMWLEKPEEERVCSIENERYQNIARLQNLSLKIENEVDTSLLTDNDDSMTIQRALSIVDNGIGEMEYLTGQRRKRQAHWDTTWELRKLENITKNYDVDNYRVINEEMTYTEAVSRCEFLGDWAMTSTTSMDELIFLHHKVLAAQPLQLWLRLKETGATPCDTTCWAWKKTTFSKYNRHVSSWKRHPNFRYKNCHKQLPTICKRTKPKSPCEGNTCPKGSVCALDSRQDKGQPTDEKNLCVGTCPIGYAWGRPYANPGEETEYGCFDIDECEEGVHQCQEPFICLNRRGDYICSCPYQIYKRSNGELICQKQSLWGPVEEPAVDCDFTDSTNRNCNPDHRNKTTEEEEDIMALIKKHKIPVEEVSKSEKPRPAQINPYNSNAQKISEYFTQEEVASKYGNYSGIGKLSGEISYKATRQRGFPNFPTKLEFHTALKEGFVQDSVWHAAQRFFKDMPSYERSAASQLAKIEEFMISAEVTLWKMRKGHTTSRFVSENPENGANQIDAINKLFLKNETYGKSALLVGNAIINFEQGTIVTEVAMSKGHKPSRKQLQVVKHKSEESGDIEESIVIVDKDKADEIEGLKSEVRNASEVITNKTATIVVKTEQVHLTREELLQTRIALMAKYLIHIINSC</sequence>
<dbReference type="CDD" id="cd00037">
    <property type="entry name" value="CLECT"/>
    <property type="match status" value="1"/>
</dbReference>
<dbReference type="InterPro" id="IPR000152">
    <property type="entry name" value="EGF-type_Asp/Asn_hydroxyl_site"/>
</dbReference>
<evidence type="ECO:0000256" key="2">
    <source>
        <dbReference type="ARBA" id="ARBA00023157"/>
    </source>
</evidence>
<reference evidence="7 8" key="1">
    <citation type="submission" date="2021-04" db="EMBL/GenBank/DDBJ databases">
        <authorList>
            <person name="Bliznina A."/>
        </authorList>
    </citation>
    <scope>NUCLEOTIDE SEQUENCE [LARGE SCALE GENOMIC DNA]</scope>
</reference>
<dbReference type="PROSITE" id="PS50026">
    <property type="entry name" value="EGF_3"/>
    <property type="match status" value="1"/>
</dbReference>
<proteinExistence type="predicted"/>
<dbReference type="Pfam" id="PF07645">
    <property type="entry name" value="EGF_CA"/>
    <property type="match status" value="1"/>
</dbReference>
<feature type="domain" description="C-type lectin" evidence="6">
    <location>
        <begin position="131"/>
        <end position="238"/>
    </location>
</feature>
<evidence type="ECO:0000256" key="1">
    <source>
        <dbReference type="ARBA" id="ARBA00022536"/>
    </source>
</evidence>
<dbReference type="InterPro" id="IPR018097">
    <property type="entry name" value="EGF_Ca-bd_CS"/>
</dbReference>
<keyword evidence="4" id="KW-1133">Transmembrane helix</keyword>
<dbReference type="SMART" id="SM00179">
    <property type="entry name" value="EGF_CA"/>
    <property type="match status" value="1"/>
</dbReference>
<dbReference type="Gene3D" id="3.10.100.10">
    <property type="entry name" value="Mannose-Binding Protein A, subunit A"/>
    <property type="match status" value="1"/>
</dbReference>
<dbReference type="Gene3D" id="2.10.25.10">
    <property type="entry name" value="Laminin"/>
    <property type="match status" value="1"/>
</dbReference>
<dbReference type="InterPro" id="IPR001881">
    <property type="entry name" value="EGF-like_Ca-bd_dom"/>
</dbReference>
<evidence type="ECO:0000259" key="5">
    <source>
        <dbReference type="PROSITE" id="PS50026"/>
    </source>
</evidence>
<dbReference type="SUPFAM" id="SSF56436">
    <property type="entry name" value="C-type lectin-like"/>
    <property type="match status" value="1"/>
</dbReference>